<evidence type="ECO:0000313" key="2">
    <source>
        <dbReference type="Proteomes" id="UP001550628"/>
    </source>
</evidence>
<protein>
    <submittedName>
        <fullName evidence="1">Uncharacterized protein</fullName>
    </submittedName>
</protein>
<reference evidence="1 2" key="1">
    <citation type="submission" date="2024-06" db="EMBL/GenBank/DDBJ databases">
        <title>The Natural Products Discovery Center: Release of the First 8490 Sequenced Strains for Exploring Actinobacteria Biosynthetic Diversity.</title>
        <authorList>
            <person name="Kalkreuter E."/>
            <person name="Kautsar S.A."/>
            <person name="Yang D."/>
            <person name="Bader C.D."/>
            <person name="Teijaro C.N."/>
            <person name="Fluegel L."/>
            <person name="Davis C.M."/>
            <person name="Simpson J.R."/>
            <person name="Lauterbach L."/>
            <person name="Steele A.D."/>
            <person name="Gui C."/>
            <person name="Meng S."/>
            <person name="Li G."/>
            <person name="Viehrig K."/>
            <person name="Ye F."/>
            <person name="Su P."/>
            <person name="Kiefer A.F."/>
            <person name="Nichols A."/>
            <person name="Cepeda A.J."/>
            <person name="Yan W."/>
            <person name="Fan B."/>
            <person name="Jiang Y."/>
            <person name="Adhikari A."/>
            <person name="Zheng C.-J."/>
            <person name="Schuster L."/>
            <person name="Cowan T.M."/>
            <person name="Smanski M.J."/>
            <person name="Chevrette M.G."/>
            <person name="De Carvalho L.P.S."/>
            <person name="Shen B."/>
        </authorList>
    </citation>
    <scope>NUCLEOTIDE SEQUENCE [LARGE SCALE GENOMIC DNA]</scope>
    <source>
        <strain evidence="1 2">NPDC019708</strain>
    </source>
</reference>
<comment type="caution">
    <text evidence="1">The sequence shown here is derived from an EMBL/GenBank/DDBJ whole genome shotgun (WGS) entry which is preliminary data.</text>
</comment>
<sequence>MSSRRYLPGWVSGRLGWPLKIVTSTLLDDCDLVGVERLGVGSAEDL</sequence>
<dbReference type="EMBL" id="JBEYBF010000026">
    <property type="protein sequence ID" value="MEU1955683.1"/>
    <property type="molecule type" value="Genomic_DNA"/>
</dbReference>
<accession>A0ABV2WXV5</accession>
<gene>
    <name evidence="1" type="ORF">ABZ510_27990</name>
</gene>
<dbReference type="Proteomes" id="UP001550628">
    <property type="component" value="Unassembled WGS sequence"/>
</dbReference>
<proteinExistence type="predicted"/>
<evidence type="ECO:0000313" key="1">
    <source>
        <dbReference type="EMBL" id="MEU1955683.1"/>
    </source>
</evidence>
<organism evidence="1 2">
    <name type="scientific">Nocardia rhamnosiphila</name>
    <dbReference type="NCBI Taxonomy" id="426716"/>
    <lineage>
        <taxon>Bacteria</taxon>
        <taxon>Bacillati</taxon>
        <taxon>Actinomycetota</taxon>
        <taxon>Actinomycetes</taxon>
        <taxon>Mycobacteriales</taxon>
        <taxon>Nocardiaceae</taxon>
        <taxon>Nocardia</taxon>
    </lineage>
</organism>
<name>A0ABV2WXV5_9NOCA</name>
<dbReference type="RefSeq" id="WP_356959710.1">
    <property type="nucleotide sequence ID" value="NZ_JBEYBD010000033.1"/>
</dbReference>
<keyword evidence="2" id="KW-1185">Reference proteome</keyword>